<name>A0A0K2TT94_LEPSM</name>
<dbReference type="EMBL" id="HACA01011669">
    <property type="protein sequence ID" value="CDW29030.1"/>
    <property type="molecule type" value="Transcribed_RNA"/>
</dbReference>
<proteinExistence type="predicted"/>
<evidence type="ECO:0000313" key="1">
    <source>
        <dbReference type="EMBL" id="CDW29030.1"/>
    </source>
</evidence>
<accession>A0A0K2TT94</accession>
<feature type="non-terminal residue" evidence="1">
    <location>
        <position position="1"/>
    </location>
</feature>
<reference evidence="1" key="1">
    <citation type="submission" date="2014-05" db="EMBL/GenBank/DDBJ databases">
        <authorList>
            <person name="Chronopoulou M."/>
        </authorList>
    </citation>
    <scope>NUCLEOTIDE SEQUENCE</scope>
    <source>
        <tissue evidence="1">Whole organism</tissue>
    </source>
</reference>
<protein>
    <submittedName>
        <fullName evidence="1">Uncharacterized protein</fullName>
    </submittedName>
</protein>
<dbReference type="AlphaFoldDB" id="A0A0K2TT94"/>
<sequence>RGRGDNQEGSEGELEVVLLHKDHLLTETLKERRLQRGKKVRVWIKAN</sequence>
<organism evidence="1">
    <name type="scientific">Lepeophtheirus salmonis</name>
    <name type="common">Salmon louse</name>
    <name type="synonym">Caligus salmonis</name>
    <dbReference type="NCBI Taxonomy" id="72036"/>
    <lineage>
        <taxon>Eukaryota</taxon>
        <taxon>Metazoa</taxon>
        <taxon>Ecdysozoa</taxon>
        <taxon>Arthropoda</taxon>
        <taxon>Crustacea</taxon>
        <taxon>Multicrustacea</taxon>
        <taxon>Hexanauplia</taxon>
        <taxon>Copepoda</taxon>
        <taxon>Siphonostomatoida</taxon>
        <taxon>Caligidae</taxon>
        <taxon>Lepeophtheirus</taxon>
    </lineage>
</organism>